<feature type="signal peptide" evidence="2">
    <location>
        <begin position="1"/>
        <end position="41"/>
    </location>
</feature>
<evidence type="ECO:0000256" key="1">
    <source>
        <dbReference type="SAM" id="MobiDB-lite"/>
    </source>
</evidence>
<reference evidence="3" key="1">
    <citation type="submission" date="2022-06" db="EMBL/GenBank/DDBJ databases">
        <authorList>
            <person name="Berger JAMES D."/>
            <person name="Berger JAMES D."/>
        </authorList>
    </citation>
    <scope>NUCLEOTIDE SEQUENCE [LARGE SCALE GENOMIC DNA]</scope>
</reference>
<reference evidence="4" key="2">
    <citation type="submission" date="2023-11" db="UniProtKB">
        <authorList>
            <consortium name="WormBaseParasite"/>
        </authorList>
    </citation>
    <scope>IDENTIFICATION</scope>
</reference>
<sequence length="110" mass="13093">MCINIGAYQQAVGQSIRKSIHMKLIVLFAILQSLVFRESEGQYVYRDPYFDELNTKIFYPQQPIYHRKHPQMKPDMHPLEPMRPSMKPEMQPLQPMNPQMKPEHPQMKPE</sequence>
<evidence type="ECO:0000313" key="3">
    <source>
        <dbReference type="Proteomes" id="UP000050795"/>
    </source>
</evidence>
<evidence type="ECO:0000313" key="4">
    <source>
        <dbReference type="WBParaSite" id="TREG1_134760.1"/>
    </source>
</evidence>
<feature type="region of interest" description="Disordered" evidence="1">
    <location>
        <begin position="69"/>
        <end position="110"/>
    </location>
</feature>
<dbReference type="Proteomes" id="UP000050795">
    <property type="component" value="Unassembled WGS sequence"/>
</dbReference>
<accession>A0AA85J7T5</accession>
<feature type="chain" id="PRO_5041727294" evidence="2">
    <location>
        <begin position="42"/>
        <end position="110"/>
    </location>
</feature>
<dbReference type="WBParaSite" id="TREG1_134760.1">
    <property type="protein sequence ID" value="TREG1_134760.1"/>
    <property type="gene ID" value="TREG1_134760"/>
</dbReference>
<dbReference type="AlphaFoldDB" id="A0AA85J7T5"/>
<proteinExistence type="predicted"/>
<evidence type="ECO:0000256" key="2">
    <source>
        <dbReference type="SAM" id="SignalP"/>
    </source>
</evidence>
<name>A0AA85J7T5_TRIRE</name>
<feature type="compositionally biased region" description="Basic and acidic residues" evidence="1">
    <location>
        <begin position="101"/>
        <end position="110"/>
    </location>
</feature>
<keyword evidence="2" id="KW-0732">Signal</keyword>
<keyword evidence="3" id="KW-1185">Reference proteome</keyword>
<protein>
    <submittedName>
        <fullName evidence="4">Uncharacterized protein</fullName>
    </submittedName>
</protein>
<organism evidence="3 4">
    <name type="scientific">Trichobilharzia regenti</name>
    <name type="common">Nasal bird schistosome</name>
    <dbReference type="NCBI Taxonomy" id="157069"/>
    <lineage>
        <taxon>Eukaryota</taxon>
        <taxon>Metazoa</taxon>
        <taxon>Spiralia</taxon>
        <taxon>Lophotrochozoa</taxon>
        <taxon>Platyhelminthes</taxon>
        <taxon>Trematoda</taxon>
        <taxon>Digenea</taxon>
        <taxon>Strigeidida</taxon>
        <taxon>Schistosomatoidea</taxon>
        <taxon>Schistosomatidae</taxon>
        <taxon>Trichobilharzia</taxon>
    </lineage>
</organism>